<name>A0A484F892_9EURY</name>
<dbReference type="RefSeq" id="WP_133516848.1">
    <property type="nucleotide sequence ID" value="NZ_JAHDUW010000001.1"/>
</dbReference>
<evidence type="ECO:0000313" key="2">
    <source>
        <dbReference type="Proteomes" id="UP000294855"/>
    </source>
</evidence>
<sequence>MVSSSAKNIFFDILSSNKLDSSSFDRIKLSKSGDKASFELIHFTNPNVPLKLIKPLHLDVIYEEGTKRYIFENKLLKIFSFNEDFGKAAAEFEISFYYLWEEYVLEDESVLTAGAVQLKHLLLEYAEEV</sequence>
<gene>
    <name evidence="1" type="ORF">C7391_0388</name>
</gene>
<protein>
    <submittedName>
        <fullName evidence="1">Uncharacterized protein</fullName>
    </submittedName>
</protein>
<dbReference type="Proteomes" id="UP000294855">
    <property type="component" value="Unassembled WGS sequence"/>
</dbReference>
<dbReference type="AlphaFoldDB" id="A0A484F892"/>
<organism evidence="1 2">
    <name type="scientific">Methanimicrococcus blatticola</name>
    <dbReference type="NCBI Taxonomy" id="91560"/>
    <lineage>
        <taxon>Archaea</taxon>
        <taxon>Methanobacteriati</taxon>
        <taxon>Methanobacteriota</taxon>
        <taxon>Stenosarchaea group</taxon>
        <taxon>Methanomicrobia</taxon>
        <taxon>Methanosarcinales</taxon>
        <taxon>Methanosarcinaceae</taxon>
        <taxon>Methanimicrococcus</taxon>
    </lineage>
</organism>
<evidence type="ECO:0000313" key="1">
    <source>
        <dbReference type="EMBL" id="TDQ71281.1"/>
    </source>
</evidence>
<proteinExistence type="predicted"/>
<reference evidence="1 2" key="1">
    <citation type="submission" date="2019-03" db="EMBL/GenBank/DDBJ databases">
        <title>Genomic Encyclopedia of Type Strains, Phase IV (KMG-IV): sequencing the most valuable type-strain genomes for metagenomic binning, comparative biology and taxonomic classification.</title>
        <authorList>
            <person name="Goeker M."/>
        </authorList>
    </citation>
    <scope>NUCLEOTIDE SEQUENCE [LARGE SCALE GENOMIC DNA]</scope>
    <source>
        <strain evidence="1 2">DSM 13328</strain>
    </source>
</reference>
<accession>A0A484F892</accession>
<dbReference type="EMBL" id="SNYS01000005">
    <property type="protein sequence ID" value="TDQ71281.1"/>
    <property type="molecule type" value="Genomic_DNA"/>
</dbReference>
<keyword evidence="2" id="KW-1185">Reference proteome</keyword>
<comment type="caution">
    <text evidence="1">The sequence shown here is derived from an EMBL/GenBank/DDBJ whole genome shotgun (WGS) entry which is preliminary data.</text>
</comment>